<reference evidence="2 3" key="1">
    <citation type="submission" date="2019-05" db="EMBL/GenBank/DDBJ databases">
        <title>Another draft genome of Portunus trituberculatus and its Hox gene families provides insights of decapod evolution.</title>
        <authorList>
            <person name="Jeong J.-H."/>
            <person name="Song I."/>
            <person name="Kim S."/>
            <person name="Choi T."/>
            <person name="Kim D."/>
            <person name="Ryu S."/>
            <person name="Kim W."/>
        </authorList>
    </citation>
    <scope>NUCLEOTIDE SEQUENCE [LARGE SCALE GENOMIC DNA]</scope>
    <source>
        <tissue evidence="2">Muscle</tissue>
    </source>
</reference>
<dbReference type="AlphaFoldDB" id="A0A5B7IVW6"/>
<accession>A0A5B7IVW6</accession>
<organism evidence="2 3">
    <name type="scientific">Portunus trituberculatus</name>
    <name type="common">Swimming crab</name>
    <name type="synonym">Neptunus trituberculatus</name>
    <dbReference type="NCBI Taxonomy" id="210409"/>
    <lineage>
        <taxon>Eukaryota</taxon>
        <taxon>Metazoa</taxon>
        <taxon>Ecdysozoa</taxon>
        <taxon>Arthropoda</taxon>
        <taxon>Crustacea</taxon>
        <taxon>Multicrustacea</taxon>
        <taxon>Malacostraca</taxon>
        <taxon>Eumalacostraca</taxon>
        <taxon>Eucarida</taxon>
        <taxon>Decapoda</taxon>
        <taxon>Pleocyemata</taxon>
        <taxon>Brachyura</taxon>
        <taxon>Eubrachyura</taxon>
        <taxon>Portunoidea</taxon>
        <taxon>Portunidae</taxon>
        <taxon>Portuninae</taxon>
        <taxon>Portunus</taxon>
    </lineage>
</organism>
<name>A0A5B7IVW6_PORTR</name>
<sequence>MVLGVVPRGRTRGAATAPANSNKPPRLGRLTTAILSSPGRQLPHHRSEETSVAQDGAGWWLFSHSGFWQFSDGKLRPPSFGFHWE</sequence>
<feature type="region of interest" description="Disordered" evidence="1">
    <location>
        <begin position="1"/>
        <end position="28"/>
    </location>
</feature>
<keyword evidence="3" id="KW-1185">Reference proteome</keyword>
<protein>
    <submittedName>
        <fullName evidence="2">Uncharacterized protein</fullName>
    </submittedName>
</protein>
<proteinExistence type="predicted"/>
<evidence type="ECO:0000313" key="2">
    <source>
        <dbReference type="EMBL" id="MPC89691.1"/>
    </source>
</evidence>
<gene>
    <name evidence="2" type="ORF">E2C01_084647</name>
</gene>
<dbReference type="Proteomes" id="UP000324222">
    <property type="component" value="Unassembled WGS sequence"/>
</dbReference>
<evidence type="ECO:0000256" key="1">
    <source>
        <dbReference type="SAM" id="MobiDB-lite"/>
    </source>
</evidence>
<dbReference type="EMBL" id="VSRR010081864">
    <property type="protein sequence ID" value="MPC89691.1"/>
    <property type="molecule type" value="Genomic_DNA"/>
</dbReference>
<comment type="caution">
    <text evidence="2">The sequence shown here is derived from an EMBL/GenBank/DDBJ whole genome shotgun (WGS) entry which is preliminary data.</text>
</comment>
<evidence type="ECO:0000313" key="3">
    <source>
        <dbReference type="Proteomes" id="UP000324222"/>
    </source>
</evidence>